<sequence length="421" mass="47161">MSISLTKGVELHVIPTTKYKTVRMMVRFASPLLAETISKRTLLGSLLETNSQKYPTQTKLSEKLADLYGASFGANVTKKGDNHYFTISLNVVNDKFLPNEAPVLVEAVAFLKEIIFHPNFTGGAFEQGTFEREQRNLQEYINSVFDDKQSHAALALQELYFQGAPQQKMPSFGTVAGVKEETAESLAQYYKEMLAEDDVAIFVIGDVVEAEITELFSQLPFTPRKTEQQQAFYQQAVTTDIVEKVEKLAVTQSKFNLAYQTGIYFHGKDYFPLQLFNGLFGGFPHSKLFMNVREKESMAYYASSSLDTFRGMLTVQTGIDGRNKERVSQLISEQLASLVAGEISQEALDQTKEMLKNQYLLSLDNSGAVIESAYITSKFEEGALTTEEWLKAVDDVEIKDIQRVAAQVKLQAVYFMEGGQA</sequence>
<comment type="caution">
    <text evidence="2">The sequence shown here is derived from an EMBL/GenBank/DDBJ whole genome shotgun (WGS) entry which is preliminary data.</text>
</comment>
<evidence type="ECO:0000313" key="2">
    <source>
        <dbReference type="EMBL" id="RST92749.1"/>
    </source>
</evidence>
<dbReference type="AlphaFoldDB" id="A0A429ZGG3"/>
<feature type="domain" description="Peptidase M16 C-terminal" evidence="1">
    <location>
        <begin position="182"/>
        <end position="355"/>
    </location>
</feature>
<reference evidence="2 3" key="1">
    <citation type="submission" date="2017-05" db="EMBL/GenBank/DDBJ databases">
        <title>Vagococcus spp. assemblies.</title>
        <authorList>
            <person name="Gulvik C.A."/>
        </authorList>
    </citation>
    <scope>NUCLEOTIDE SEQUENCE [LARGE SCALE GENOMIC DNA]</scope>
    <source>
        <strain evidence="2 3">NCFB 2777</strain>
    </source>
</reference>
<dbReference type="Gene3D" id="3.30.830.10">
    <property type="entry name" value="Metalloenzyme, LuxS/M16 peptidase-like"/>
    <property type="match status" value="2"/>
</dbReference>
<dbReference type="Pfam" id="PF05193">
    <property type="entry name" value="Peptidase_M16_C"/>
    <property type="match status" value="1"/>
</dbReference>
<dbReference type="NCBIfam" id="NF047422">
    <property type="entry name" value="YfmF_fam"/>
    <property type="match status" value="1"/>
</dbReference>
<evidence type="ECO:0000259" key="1">
    <source>
        <dbReference type="Pfam" id="PF05193"/>
    </source>
</evidence>
<evidence type="ECO:0000313" key="3">
    <source>
        <dbReference type="Proteomes" id="UP000287239"/>
    </source>
</evidence>
<dbReference type="InterPro" id="IPR050361">
    <property type="entry name" value="MPP/UQCRC_Complex"/>
</dbReference>
<dbReference type="OrthoDB" id="9762085at2"/>
<accession>A0A429ZGG3</accession>
<organism evidence="2 3">
    <name type="scientific">Vagococcus salmoninarum</name>
    <dbReference type="NCBI Taxonomy" id="2739"/>
    <lineage>
        <taxon>Bacteria</taxon>
        <taxon>Bacillati</taxon>
        <taxon>Bacillota</taxon>
        <taxon>Bacilli</taxon>
        <taxon>Lactobacillales</taxon>
        <taxon>Enterococcaceae</taxon>
        <taxon>Vagococcus</taxon>
    </lineage>
</organism>
<dbReference type="GeneID" id="98569175"/>
<dbReference type="EMBL" id="NGJU01000021">
    <property type="protein sequence ID" value="RST92749.1"/>
    <property type="molecule type" value="Genomic_DNA"/>
</dbReference>
<proteinExistence type="predicted"/>
<dbReference type="PANTHER" id="PTHR11851:SF186">
    <property type="entry name" value="INACTIVE METALLOPROTEASE YMFF-RELATED"/>
    <property type="match status" value="1"/>
</dbReference>
<dbReference type="SUPFAM" id="SSF63411">
    <property type="entry name" value="LuxS/MPP-like metallohydrolase"/>
    <property type="match status" value="2"/>
</dbReference>
<dbReference type="GO" id="GO:0046872">
    <property type="term" value="F:metal ion binding"/>
    <property type="evidence" value="ECO:0007669"/>
    <property type="project" value="InterPro"/>
</dbReference>
<dbReference type="InterPro" id="IPR011249">
    <property type="entry name" value="Metalloenz_LuxS/M16"/>
</dbReference>
<name>A0A429ZGG3_9ENTE</name>
<protein>
    <submittedName>
        <fullName evidence="2">Peptidase M16</fullName>
    </submittedName>
</protein>
<gene>
    <name evidence="2" type="ORF">CBF35_12565</name>
</gene>
<keyword evidence="3" id="KW-1185">Reference proteome</keyword>
<dbReference type="RefSeq" id="WP_126781642.1">
    <property type="nucleotide sequence ID" value="NZ_JBQDMR010000017.1"/>
</dbReference>
<dbReference type="PANTHER" id="PTHR11851">
    <property type="entry name" value="METALLOPROTEASE"/>
    <property type="match status" value="1"/>
</dbReference>
<dbReference type="Proteomes" id="UP000287239">
    <property type="component" value="Unassembled WGS sequence"/>
</dbReference>
<dbReference type="InterPro" id="IPR007863">
    <property type="entry name" value="Peptidase_M16_C"/>
</dbReference>